<accession>A0AA44XQW2</accession>
<evidence type="ECO:0000313" key="1">
    <source>
        <dbReference type="EMBL" id="PQL81489.1"/>
    </source>
</evidence>
<dbReference type="RefSeq" id="WP_000898673.1">
    <property type="nucleotide sequence ID" value="NZ_PHJU02000033.1"/>
</dbReference>
<evidence type="ECO:0000313" key="2">
    <source>
        <dbReference type="Proteomes" id="UP000233757"/>
    </source>
</evidence>
<reference evidence="1 2" key="1">
    <citation type="submission" date="2018-02" db="EMBL/GenBank/DDBJ databases">
        <title>Acinetobacter baumanii whole genome sequence.</title>
        <authorList>
            <person name="Qasim Z.J."/>
        </authorList>
    </citation>
    <scope>NUCLEOTIDE SEQUENCE [LARGE SCALE GENOMIC DNA]</scope>
    <source>
        <strain evidence="1 2">ZQ8</strain>
    </source>
</reference>
<protein>
    <submittedName>
        <fullName evidence="1">Uncharacterized protein</fullName>
    </submittedName>
</protein>
<dbReference type="Proteomes" id="UP000233757">
    <property type="component" value="Unassembled WGS sequence"/>
</dbReference>
<gene>
    <name evidence="1" type="ORF">CV954_014890</name>
</gene>
<name>A0AA44XQW2_ACIBA</name>
<dbReference type="Gene3D" id="1.10.30.50">
    <property type="match status" value="1"/>
</dbReference>
<proteinExistence type="predicted"/>
<dbReference type="EMBL" id="PHJU02000033">
    <property type="protein sequence ID" value="PQL81489.1"/>
    <property type="molecule type" value="Genomic_DNA"/>
</dbReference>
<comment type="caution">
    <text evidence="1">The sequence shown here is derived from an EMBL/GenBank/DDBJ whole genome shotgun (WGS) entry which is preliminary data.</text>
</comment>
<sequence length="374" mass="43941">MLFPIHPNTPQCKVFDILNRELLHFLDKSIHARNFTHHLFTSFDLESNVKKSACWTNKLTRNKFKEIWDVLPKDIADRQAIYNQILNAQDIYSFFNNVTLELPLFSNDVHKALKSLTTFLYNETKDLADIKKQAGESIEEHYQNFIRFNSELCWICGTTLLSQNRTGVRAINQWRADYDHILCKDKYPAFTVHPGNFIPTCHICNSKAKGAKDLLVCPTTKLRRKAFYPLTPLRDACCSFVKTKMLLGEDLNSPVVEIKLAFSKLTPNIEDKIQIWDSVYQISGRVNHYLTTRFYEQIDSQLRANDFNDFLAQLKRHSSLPSDCRNAEWSFWWFRLYEFLNTQNTDFLEKIWVSLEWQIKRNQAEDVLSSVFEI</sequence>
<dbReference type="AlphaFoldDB" id="A0AA44XQW2"/>
<organism evidence="1 2">
    <name type="scientific">Acinetobacter baumannii</name>
    <dbReference type="NCBI Taxonomy" id="470"/>
    <lineage>
        <taxon>Bacteria</taxon>
        <taxon>Pseudomonadati</taxon>
        <taxon>Pseudomonadota</taxon>
        <taxon>Gammaproteobacteria</taxon>
        <taxon>Moraxellales</taxon>
        <taxon>Moraxellaceae</taxon>
        <taxon>Acinetobacter</taxon>
        <taxon>Acinetobacter calcoaceticus/baumannii complex</taxon>
    </lineage>
</organism>